<keyword evidence="2" id="KW-1185">Reference proteome</keyword>
<dbReference type="EMBL" id="CM011680">
    <property type="protein sequence ID" value="TMS17583.1"/>
    <property type="molecule type" value="Genomic_DNA"/>
</dbReference>
<evidence type="ECO:0000313" key="1">
    <source>
        <dbReference type="EMBL" id="TMS17583.1"/>
    </source>
</evidence>
<comment type="caution">
    <text evidence="1">The sequence shown here is derived from an EMBL/GenBank/DDBJ whole genome shotgun (WGS) entry which is preliminary data.</text>
</comment>
<proteinExistence type="predicted"/>
<organism evidence="1 2">
    <name type="scientific">Larimichthys crocea</name>
    <name type="common">Large yellow croaker</name>
    <name type="synonym">Pseudosciaena crocea</name>
    <dbReference type="NCBI Taxonomy" id="215358"/>
    <lineage>
        <taxon>Eukaryota</taxon>
        <taxon>Metazoa</taxon>
        <taxon>Chordata</taxon>
        <taxon>Craniata</taxon>
        <taxon>Vertebrata</taxon>
        <taxon>Euteleostomi</taxon>
        <taxon>Actinopterygii</taxon>
        <taxon>Neopterygii</taxon>
        <taxon>Teleostei</taxon>
        <taxon>Neoteleostei</taxon>
        <taxon>Acanthomorphata</taxon>
        <taxon>Eupercaria</taxon>
        <taxon>Sciaenidae</taxon>
        <taxon>Larimichthys</taxon>
    </lineage>
</organism>
<dbReference type="Proteomes" id="UP000793456">
    <property type="component" value="Chromosome VII"/>
</dbReference>
<name>A0ACD3RE09_LARCR</name>
<reference evidence="1" key="1">
    <citation type="submission" date="2018-11" db="EMBL/GenBank/DDBJ databases">
        <title>The sequence and de novo assembly of Larimichthys crocea genome using PacBio and Hi-C technologies.</title>
        <authorList>
            <person name="Xu P."/>
            <person name="Chen B."/>
            <person name="Zhou Z."/>
            <person name="Ke Q."/>
            <person name="Wu Y."/>
            <person name="Bai H."/>
            <person name="Pu F."/>
        </authorList>
    </citation>
    <scope>NUCLEOTIDE SEQUENCE</scope>
    <source>
        <tissue evidence="1">Muscle</tissue>
    </source>
</reference>
<gene>
    <name evidence="1" type="ORF">E3U43_001652</name>
</gene>
<evidence type="ECO:0000313" key="2">
    <source>
        <dbReference type="Proteomes" id="UP000793456"/>
    </source>
</evidence>
<sequence length="83" mass="9406">MRGTRLVLPMDDSEPPFTDTHHRMRIRRCNGLIIYLIPSFTGCLDCVMMYLWSSRDHPILSNCAASADFTSRPNPPDTHAGVE</sequence>
<protein>
    <submittedName>
        <fullName evidence="1">Uncharacterized protein</fullName>
    </submittedName>
</protein>
<accession>A0ACD3RE09</accession>